<organism evidence="12 13">
    <name type="scientific">Iodidimonas nitroreducens</name>
    <dbReference type="NCBI Taxonomy" id="1236968"/>
    <lineage>
        <taxon>Bacteria</taxon>
        <taxon>Pseudomonadati</taxon>
        <taxon>Pseudomonadota</taxon>
        <taxon>Alphaproteobacteria</taxon>
        <taxon>Iodidimonadales</taxon>
        <taxon>Iodidimonadaceae</taxon>
        <taxon>Iodidimonas</taxon>
    </lineage>
</organism>
<comment type="cofactor">
    <cofactor evidence="2 10">
        <name>NAD(+)</name>
        <dbReference type="ChEBI" id="CHEBI:57540"/>
    </cofactor>
</comment>
<dbReference type="InterPro" id="IPR001509">
    <property type="entry name" value="Epimerase_deHydtase"/>
</dbReference>
<dbReference type="GO" id="GO:0033499">
    <property type="term" value="P:galactose catabolic process via UDP-galactose, Leloir pathway"/>
    <property type="evidence" value="ECO:0007669"/>
    <property type="project" value="TreeGrafter"/>
</dbReference>
<dbReference type="EC" id="5.1.3.2" evidence="5 10"/>
<feature type="domain" description="NAD-dependent epimerase/dehydratase" evidence="11">
    <location>
        <begin position="5"/>
        <end position="245"/>
    </location>
</feature>
<comment type="pathway">
    <text evidence="3 10">Carbohydrate metabolism; galactose metabolism.</text>
</comment>
<dbReference type="InterPro" id="IPR036291">
    <property type="entry name" value="NAD(P)-bd_dom_sf"/>
</dbReference>
<dbReference type="Pfam" id="PF01370">
    <property type="entry name" value="Epimerase"/>
    <property type="match status" value="1"/>
</dbReference>
<reference evidence="12 13" key="1">
    <citation type="submission" date="2019-09" db="EMBL/GenBank/DDBJ databases">
        <title>NBRP : Genome information of microbial organism related human and environment.</title>
        <authorList>
            <person name="Hattori M."/>
            <person name="Oshima K."/>
            <person name="Inaba H."/>
            <person name="Suda W."/>
            <person name="Sakamoto M."/>
            <person name="Iino T."/>
            <person name="Kitahara M."/>
            <person name="Oshida Y."/>
            <person name="Iida T."/>
            <person name="Kudo T."/>
            <person name="Itoh T."/>
            <person name="Ohkuma M."/>
        </authorList>
    </citation>
    <scope>NUCLEOTIDE SEQUENCE [LARGE SCALE GENOMIC DNA]</scope>
    <source>
        <strain evidence="12 13">Q-1</strain>
    </source>
</reference>
<comment type="caution">
    <text evidence="12">The sequence shown here is derived from an EMBL/GenBank/DDBJ whole genome shotgun (WGS) entry which is preliminary data.</text>
</comment>
<sequence>MSRPVLVTGGAGYIGSHAVLALRDAGHRVVVIDNLSNGVARALPPDVPLEVANIADADAVKAVIRRHDIRDVLHFAGSVRVEESVADPLKYYDNNTAASRSFIAAAIEMGVERLVFSSTAATYGIPDRVAVTEDTPTRPINPYGWSKLMTEQMLRDVVAVTPGFRVAILRYFNVAGADPLGRTGQRTQNATHLIKVASEVATGKRPSMQIFGTDYETADGTCVRDYIHVSDLAEAHVLVLSWLLDHGPIGLFNCGYGKGYSVREVLAAMGRVAGKAVRAEDAPPRPGDPPALISDASALRQQLGWVPRYDDLDQIIKTAFDWEQHLAQEKP</sequence>
<evidence type="ECO:0000256" key="4">
    <source>
        <dbReference type="ARBA" id="ARBA00007637"/>
    </source>
</evidence>
<name>A0A5A7NAX0_9PROT</name>
<keyword evidence="7 10" id="KW-0520">NAD</keyword>
<dbReference type="GO" id="GO:0003978">
    <property type="term" value="F:UDP-glucose 4-epimerase activity"/>
    <property type="evidence" value="ECO:0007669"/>
    <property type="project" value="UniProtKB-UniRule"/>
</dbReference>
<evidence type="ECO:0000259" key="11">
    <source>
        <dbReference type="Pfam" id="PF01370"/>
    </source>
</evidence>
<evidence type="ECO:0000256" key="8">
    <source>
        <dbReference type="ARBA" id="ARBA00023235"/>
    </source>
</evidence>
<dbReference type="PANTHER" id="PTHR43725:SF53">
    <property type="entry name" value="UDP-ARABINOSE 4-EPIMERASE 1"/>
    <property type="match status" value="1"/>
</dbReference>
<evidence type="ECO:0000256" key="2">
    <source>
        <dbReference type="ARBA" id="ARBA00001911"/>
    </source>
</evidence>
<accession>A0A5A7NAX0</accession>
<dbReference type="EMBL" id="BKCN01000008">
    <property type="protein sequence ID" value="GER04106.1"/>
    <property type="molecule type" value="Genomic_DNA"/>
</dbReference>
<comment type="subunit">
    <text evidence="10">Homodimer.</text>
</comment>
<dbReference type="Gene3D" id="3.40.50.720">
    <property type="entry name" value="NAD(P)-binding Rossmann-like Domain"/>
    <property type="match status" value="1"/>
</dbReference>
<evidence type="ECO:0000256" key="1">
    <source>
        <dbReference type="ARBA" id="ARBA00000083"/>
    </source>
</evidence>
<evidence type="ECO:0000256" key="5">
    <source>
        <dbReference type="ARBA" id="ARBA00013189"/>
    </source>
</evidence>
<dbReference type="RefSeq" id="WP_313980598.1">
    <property type="nucleotide sequence ID" value="NZ_BKCN01000008.1"/>
</dbReference>
<dbReference type="NCBIfam" id="TIGR01179">
    <property type="entry name" value="galE"/>
    <property type="match status" value="1"/>
</dbReference>
<dbReference type="Proteomes" id="UP000324996">
    <property type="component" value="Unassembled WGS sequence"/>
</dbReference>
<evidence type="ECO:0000313" key="13">
    <source>
        <dbReference type="Proteomes" id="UP000324996"/>
    </source>
</evidence>
<evidence type="ECO:0000256" key="10">
    <source>
        <dbReference type="RuleBase" id="RU366046"/>
    </source>
</evidence>
<dbReference type="UniPathway" id="UPA00214"/>
<evidence type="ECO:0000313" key="12">
    <source>
        <dbReference type="EMBL" id="GER04106.1"/>
    </source>
</evidence>
<evidence type="ECO:0000256" key="6">
    <source>
        <dbReference type="ARBA" id="ARBA00018569"/>
    </source>
</evidence>
<evidence type="ECO:0000256" key="7">
    <source>
        <dbReference type="ARBA" id="ARBA00023027"/>
    </source>
</evidence>
<protein>
    <recommendedName>
        <fullName evidence="6 10">UDP-glucose 4-epimerase</fullName>
        <ecNumber evidence="5 10">5.1.3.2</ecNumber>
    </recommendedName>
</protein>
<dbReference type="PANTHER" id="PTHR43725">
    <property type="entry name" value="UDP-GLUCOSE 4-EPIMERASE"/>
    <property type="match status" value="1"/>
</dbReference>
<comment type="catalytic activity">
    <reaction evidence="1 10">
        <text>UDP-alpha-D-glucose = UDP-alpha-D-galactose</text>
        <dbReference type="Rhea" id="RHEA:22168"/>
        <dbReference type="ChEBI" id="CHEBI:58885"/>
        <dbReference type="ChEBI" id="CHEBI:66914"/>
        <dbReference type="EC" id="5.1.3.2"/>
    </reaction>
</comment>
<comment type="similarity">
    <text evidence="4 10">Belongs to the NAD(P)-dependent epimerase/dehydratase family.</text>
</comment>
<dbReference type="CDD" id="cd05247">
    <property type="entry name" value="UDP_G4E_1_SDR_e"/>
    <property type="match status" value="1"/>
</dbReference>
<keyword evidence="9 10" id="KW-0119">Carbohydrate metabolism</keyword>
<evidence type="ECO:0000256" key="9">
    <source>
        <dbReference type="ARBA" id="ARBA00023277"/>
    </source>
</evidence>
<dbReference type="Gene3D" id="3.90.25.10">
    <property type="entry name" value="UDP-galactose 4-epimerase, domain 1"/>
    <property type="match status" value="1"/>
</dbReference>
<dbReference type="AlphaFoldDB" id="A0A5A7NAX0"/>
<keyword evidence="8 10" id="KW-0413">Isomerase</keyword>
<dbReference type="SUPFAM" id="SSF51735">
    <property type="entry name" value="NAD(P)-binding Rossmann-fold domains"/>
    <property type="match status" value="1"/>
</dbReference>
<dbReference type="InterPro" id="IPR005886">
    <property type="entry name" value="UDP_G4E"/>
</dbReference>
<proteinExistence type="inferred from homology"/>
<evidence type="ECO:0000256" key="3">
    <source>
        <dbReference type="ARBA" id="ARBA00004947"/>
    </source>
</evidence>
<keyword evidence="13" id="KW-1185">Reference proteome</keyword>
<gene>
    <name evidence="12" type="primary">galE</name>
    <name evidence="12" type="ORF">JCM17846_17880</name>
</gene>